<dbReference type="RefSeq" id="WP_071137363.1">
    <property type="nucleotide sequence ID" value="NZ_LT608328.1"/>
</dbReference>
<dbReference type="Proteomes" id="UP000178485">
    <property type="component" value="Chromosome i"/>
</dbReference>
<proteinExistence type="predicted"/>
<evidence type="ECO:0000313" key="5">
    <source>
        <dbReference type="Proteomes" id="UP000178485"/>
    </source>
</evidence>
<protein>
    <recommendedName>
        <fullName evidence="6">IS66 family transposase</fullName>
    </recommendedName>
</protein>
<dbReference type="InterPro" id="IPR052344">
    <property type="entry name" value="Transposase-related"/>
</dbReference>
<evidence type="ECO:0000259" key="3">
    <source>
        <dbReference type="Pfam" id="PF13007"/>
    </source>
</evidence>
<sequence length="525" mass="60449">MDQIQAVELLIQSQAEQIRQLTEANAKLSEQLTGMQQRMDKLLAQIAWFTRQFYGRKSEKLSHLDPAQLSLFETIADEEERLAEIEAARAAAEKQIEEQAPARKKERSNRKMLEGLPVVEVVLEPEELDPDKYKRIGEERTRTLEFEPGKLYVKELVRPKYALRDNAAPTVDGTPGVIIAPLPLLPIYKGLPGASLLAEILLQKYVYHLPFYRQVQQLGHLGVKIPENTISGWFKPACELLKPLYEVLKKEVIDTDYLQVDETTLPVINKESHKAKKEYLWMVRAVMKKLVFFYYNDGSRSQQTVGTLLKSFTGYLQSDGWQAYNVFDKEDQVCLVGCMAHIRRYYEKALNENKALAEHALKEIQHLYRVERMADERNLSFEERAKLREELAAPVMNSLEAWMEKTYPKVLPQSLIGEAIGYSYSLWPRMKNYLLDGRLKLDNNMAENAIRPIALSRKNFMFCGNHEAAGNTAIICSLLTSCKEQGVNPREWLIDVIGKMPYYQKPGNDENLKKLLPNYWKNEGN</sequence>
<dbReference type="Pfam" id="PF03050">
    <property type="entry name" value="DDE_Tnp_IS66"/>
    <property type="match status" value="1"/>
</dbReference>
<name>A0A1G4G8X9_9BACT</name>
<evidence type="ECO:0000256" key="1">
    <source>
        <dbReference type="SAM" id="Coils"/>
    </source>
</evidence>
<keyword evidence="1" id="KW-0175">Coiled coil</keyword>
<gene>
    <name evidence="4" type="ORF">ING2E5A_2184</name>
</gene>
<dbReference type="STRING" id="1642646.ING2E5A_2184"/>
<dbReference type="PANTHER" id="PTHR33678">
    <property type="entry name" value="BLL1576 PROTEIN"/>
    <property type="match status" value="1"/>
</dbReference>
<keyword evidence="5" id="KW-1185">Reference proteome</keyword>
<dbReference type="InterPro" id="IPR004291">
    <property type="entry name" value="Transposase_IS66_central"/>
</dbReference>
<organism evidence="4 5">
    <name type="scientific">Petrimonas mucosa</name>
    <dbReference type="NCBI Taxonomy" id="1642646"/>
    <lineage>
        <taxon>Bacteria</taxon>
        <taxon>Pseudomonadati</taxon>
        <taxon>Bacteroidota</taxon>
        <taxon>Bacteroidia</taxon>
        <taxon>Bacteroidales</taxon>
        <taxon>Dysgonomonadaceae</taxon>
        <taxon>Petrimonas</taxon>
    </lineage>
</organism>
<dbReference type="AlphaFoldDB" id="A0A1G4G8X9"/>
<dbReference type="EMBL" id="LT608328">
    <property type="protein sequence ID" value="SCM58997.1"/>
    <property type="molecule type" value="Genomic_DNA"/>
</dbReference>
<evidence type="ECO:0000259" key="2">
    <source>
        <dbReference type="Pfam" id="PF03050"/>
    </source>
</evidence>
<feature type="coiled-coil region" evidence="1">
    <location>
        <begin position="4"/>
        <end position="45"/>
    </location>
</feature>
<dbReference type="Pfam" id="PF13007">
    <property type="entry name" value="LZ_Tnp_IS66"/>
    <property type="match status" value="1"/>
</dbReference>
<dbReference type="PANTHER" id="PTHR33678:SF1">
    <property type="entry name" value="BLL1576 PROTEIN"/>
    <property type="match status" value="1"/>
</dbReference>
<dbReference type="KEGG" id="pmuc:ING2E5A_2184"/>
<reference evidence="4 5" key="1">
    <citation type="submission" date="2016-08" db="EMBL/GenBank/DDBJ databases">
        <authorList>
            <person name="Seilhamer J.J."/>
        </authorList>
    </citation>
    <scope>NUCLEOTIDE SEQUENCE [LARGE SCALE GENOMIC DNA]</scope>
    <source>
        <strain evidence="4">ING2-E5A</strain>
    </source>
</reference>
<evidence type="ECO:0008006" key="6">
    <source>
        <dbReference type="Google" id="ProtNLM"/>
    </source>
</evidence>
<feature type="domain" description="Transposase IS66 central" evidence="2">
    <location>
        <begin position="189"/>
        <end position="469"/>
    </location>
</feature>
<dbReference type="InterPro" id="IPR024463">
    <property type="entry name" value="Transposase_TnpC_homeodom"/>
</dbReference>
<feature type="domain" description="Transposase TnpC homeodomain" evidence="3">
    <location>
        <begin position="42"/>
        <end position="121"/>
    </location>
</feature>
<dbReference type="NCBIfam" id="NF033517">
    <property type="entry name" value="transpos_IS66"/>
    <property type="match status" value="1"/>
</dbReference>
<accession>A0A1G4G8X9</accession>
<evidence type="ECO:0000313" key="4">
    <source>
        <dbReference type="EMBL" id="SCM58997.1"/>
    </source>
</evidence>